<name>A0A9Q0M243_BLOTA</name>
<dbReference type="Pfam" id="PF02463">
    <property type="entry name" value="SMC_N"/>
    <property type="match status" value="1"/>
</dbReference>
<reference evidence="2" key="1">
    <citation type="submission" date="2022-12" db="EMBL/GenBank/DDBJ databases">
        <title>Genome assemblies of Blomia tropicalis.</title>
        <authorList>
            <person name="Cui Y."/>
        </authorList>
    </citation>
    <scope>NUCLEOTIDE SEQUENCE</scope>
    <source>
        <tissue evidence="2">Adult mites</tissue>
    </source>
</reference>
<dbReference type="InterPro" id="IPR003395">
    <property type="entry name" value="RecF/RecN/SMC_N"/>
</dbReference>
<evidence type="ECO:0000313" key="3">
    <source>
        <dbReference type="Proteomes" id="UP001142055"/>
    </source>
</evidence>
<protein>
    <recommendedName>
        <fullName evidence="1">RecF/RecN/SMC N-terminal domain-containing protein</fullName>
    </recommendedName>
</protein>
<dbReference type="Proteomes" id="UP001142055">
    <property type="component" value="Chromosome 3"/>
</dbReference>
<accession>A0A9Q0M243</accession>
<dbReference type="PANTHER" id="PTHR43977">
    <property type="entry name" value="STRUCTURAL MAINTENANCE OF CHROMOSOMES PROTEIN 3"/>
    <property type="match status" value="1"/>
</dbReference>
<sequence>MHIVSITLSGFRSFRNETISDLSKGMNVLVGPNGVGKSNIILGLEFLFTRKYSRLDSNQRVELICNLNSNGNHNNLEASVSVIIDNSDQSIPEQGQNFTFKRIISAKKDQYFLNDRLIKFHEMMNLMEIGGFSPNSSFIIPQNLIYEIGIASPNKLLDIIRNLSGANSFDKKKITEEINTKTNEIDSINNYLKSYSILNMENISIEKKRKSIDIEEQSFIQKNSINKQPNEEFGNYKKITDKITECIPKLLSVSKSTVNEKNNYIYNSVKTNFEKIFRKLINNQGRVEMRLLPSSQQLISTVDDCVGIEILANFSNSDKFTKMQSLSSGQKTIISAALVFALQQIDSTPFFVFDGIDANLDKTWRESLSKMIKQLSKEKQIILSTFHPELCEQADNLFGIFNTEGVMFNS</sequence>
<dbReference type="SUPFAM" id="SSF52540">
    <property type="entry name" value="P-loop containing nucleoside triphosphate hydrolases"/>
    <property type="match status" value="1"/>
</dbReference>
<dbReference type="AlphaFoldDB" id="A0A9Q0M243"/>
<dbReference type="EMBL" id="JAPWDV010000003">
    <property type="protein sequence ID" value="KAJ6218643.1"/>
    <property type="molecule type" value="Genomic_DNA"/>
</dbReference>
<organism evidence="2 3">
    <name type="scientific">Blomia tropicalis</name>
    <name type="common">Mite</name>
    <dbReference type="NCBI Taxonomy" id="40697"/>
    <lineage>
        <taxon>Eukaryota</taxon>
        <taxon>Metazoa</taxon>
        <taxon>Ecdysozoa</taxon>
        <taxon>Arthropoda</taxon>
        <taxon>Chelicerata</taxon>
        <taxon>Arachnida</taxon>
        <taxon>Acari</taxon>
        <taxon>Acariformes</taxon>
        <taxon>Sarcoptiformes</taxon>
        <taxon>Astigmata</taxon>
        <taxon>Glycyphagoidea</taxon>
        <taxon>Echimyopodidae</taxon>
        <taxon>Blomia</taxon>
    </lineage>
</organism>
<feature type="domain" description="RecF/RecN/SMC N-terminal" evidence="1">
    <location>
        <begin position="3"/>
        <end position="404"/>
    </location>
</feature>
<gene>
    <name evidence="2" type="ORF">RDWZM_009800</name>
</gene>
<evidence type="ECO:0000259" key="1">
    <source>
        <dbReference type="Pfam" id="PF02463"/>
    </source>
</evidence>
<dbReference type="Gene3D" id="3.40.50.300">
    <property type="entry name" value="P-loop containing nucleotide triphosphate hydrolases"/>
    <property type="match status" value="2"/>
</dbReference>
<proteinExistence type="predicted"/>
<evidence type="ECO:0000313" key="2">
    <source>
        <dbReference type="EMBL" id="KAJ6218643.1"/>
    </source>
</evidence>
<dbReference type="InterPro" id="IPR027417">
    <property type="entry name" value="P-loop_NTPase"/>
</dbReference>
<keyword evidence="3" id="KW-1185">Reference proteome</keyword>
<comment type="caution">
    <text evidence="2">The sequence shown here is derived from an EMBL/GenBank/DDBJ whole genome shotgun (WGS) entry which is preliminary data.</text>
</comment>